<keyword evidence="4 5" id="KW-0732">Signal</keyword>
<dbReference type="InterPro" id="IPR030678">
    <property type="entry name" value="Peptide/Ni-bd"/>
</dbReference>
<organism evidence="7 8">
    <name type="scientific">Nitrospina gracilis (strain 3/211)</name>
    <dbReference type="NCBI Taxonomy" id="1266370"/>
    <lineage>
        <taxon>Bacteria</taxon>
        <taxon>Pseudomonadati</taxon>
        <taxon>Nitrospinota/Tectimicrobiota group</taxon>
        <taxon>Nitrospinota</taxon>
        <taxon>Nitrospinia</taxon>
        <taxon>Nitrospinales</taxon>
        <taxon>Nitrospinaceae</taxon>
        <taxon>Nitrospina</taxon>
    </lineage>
</organism>
<dbReference type="PIRSF" id="PIRSF002741">
    <property type="entry name" value="MppA"/>
    <property type="match status" value="1"/>
</dbReference>
<dbReference type="Gene3D" id="3.10.105.10">
    <property type="entry name" value="Dipeptide-binding Protein, Domain 3"/>
    <property type="match status" value="1"/>
</dbReference>
<evidence type="ECO:0000256" key="2">
    <source>
        <dbReference type="ARBA" id="ARBA00005695"/>
    </source>
</evidence>
<dbReference type="GO" id="GO:0015833">
    <property type="term" value="P:peptide transport"/>
    <property type="evidence" value="ECO:0007669"/>
    <property type="project" value="TreeGrafter"/>
</dbReference>
<feature type="domain" description="Solute-binding protein family 5" evidence="6">
    <location>
        <begin position="83"/>
        <end position="454"/>
    </location>
</feature>
<dbReference type="GO" id="GO:0043190">
    <property type="term" value="C:ATP-binding cassette (ABC) transporter complex"/>
    <property type="evidence" value="ECO:0007669"/>
    <property type="project" value="InterPro"/>
</dbReference>
<evidence type="ECO:0000256" key="3">
    <source>
        <dbReference type="ARBA" id="ARBA00022448"/>
    </source>
</evidence>
<proteinExistence type="inferred from homology"/>
<comment type="subcellular location">
    <subcellularLocation>
        <location evidence="1">Cell envelope</location>
    </subcellularLocation>
</comment>
<name>M1YZY1_NITG3</name>
<keyword evidence="3" id="KW-0813">Transport</keyword>
<accession>M1YZY1</accession>
<dbReference type="HOGENOM" id="CLU_017028_0_3_0"/>
<comment type="caution">
    <text evidence="7">The sequence shown here is derived from an EMBL/GenBank/DDBJ whole genome shotgun (WGS) entry which is preliminary data.</text>
</comment>
<reference evidence="7 8" key="1">
    <citation type="journal article" date="2013" name="Front. Microbiol.">
        <title>The genome of Nitrospina gracilis illuminates the metabolism and evolution of the major marine nitrite oxidizer.</title>
        <authorList>
            <person name="Luecker S."/>
            <person name="Nowka B."/>
            <person name="Rattei T."/>
            <person name="Spieck E."/>
            <person name="and Daims H."/>
        </authorList>
    </citation>
    <scope>NUCLEOTIDE SEQUENCE [LARGE SCALE GENOMIC DNA]</scope>
    <source>
        <strain evidence="7 8">3/211</strain>
    </source>
</reference>
<dbReference type="GO" id="GO:1904680">
    <property type="term" value="F:peptide transmembrane transporter activity"/>
    <property type="evidence" value="ECO:0007669"/>
    <property type="project" value="TreeGrafter"/>
</dbReference>
<evidence type="ECO:0000313" key="7">
    <source>
        <dbReference type="EMBL" id="CCQ90818.1"/>
    </source>
</evidence>
<keyword evidence="8" id="KW-1185">Reference proteome</keyword>
<dbReference type="Pfam" id="PF00496">
    <property type="entry name" value="SBP_bac_5"/>
    <property type="match status" value="1"/>
</dbReference>
<protein>
    <submittedName>
        <fullName evidence="7">Putative Oligopeptide-binding protein oppA</fullName>
    </submittedName>
</protein>
<dbReference type="Proteomes" id="UP000011704">
    <property type="component" value="Unassembled WGS sequence"/>
</dbReference>
<dbReference type="InParanoid" id="M1YZY1"/>
<dbReference type="SUPFAM" id="SSF53850">
    <property type="entry name" value="Periplasmic binding protein-like II"/>
    <property type="match status" value="1"/>
</dbReference>
<dbReference type="InterPro" id="IPR000914">
    <property type="entry name" value="SBP_5_dom"/>
</dbReference>
<dbReference type="GO" id="GO:0030288">
    <property type="term" value="C:outer membrane-bounded periplasmic space"/>
    <property type="evidence" value="ECO:0007669"/>
    <property type="project" value="UniProtKB-ARBA"/>
</dbReference>
<sequence length="536" mass="60750">MNLVPAHMALWRALLTACLLAAGMLASPGCSNPSATGGEEATLRLAIHSEPPTLDWSLATDNVSFDVLTNIMEGLTQYNENLEPVPAIAHRWEFSDDGTVITYHLRDDVFWTDGEPVTAHDFEYSWKRLLNPATAAEYAYFLFDVKNAFAYNSGKLKDAEQVGVRALSDRVLEVELERPVIYFPSITTFMVTFPMRKDIVEKYGDRWTDPQRIVTNGPFTLDKWQHEYKLILKANNKFYEGRPAVDRVVLYVVREPTTELTLYETGELEMVELPPVAIPHYKSSPEYRNLPLLRGYYYGFNVTKAPFDNATVRRALAHAIDRTQIPVILKGGELPTASWIPKGMFGYNPDVGPHFDPEKARRLLASAGYPGGRGFPPFAISYNTDATNKLIAEFVQAQWRKHLSLDVALESMEWKVFLSKLRLDAPPVFRLGWGADFPDPDNFMNLFTSTSGNNHLNWGNAEYDRLIRRGAAERDPKKRQVIYDMAQKILTETDAPLISLFGLTHNVLVKPYVKGLRLNAMELLYLKHVRLEKDAA</sequence>
<dbReference type="EMBL" id="CAQJ01000046">
    <property type="protein sequence ID" value="CCQ90818.1"/>
    <property type="molecule type" value="Genomic_DNA"/>
</dbReference>
<dbReference type="FunFam" id="3.90.76.10:FF:000001">
    <property type="entry name" value="Oligopeptide ABC transporter substrate-binding protein"/>
    <property type="match status" value="1"/>
</dbReference>
<evidence type="ECO:0000256" key="5">
    <source>
        <dbReference type="SAM" id="SignalP"/>
    </source>
</evidence>
<dbReference type="InterPro" id="IPR039424">
    <property type="entry name" value="SBP_5"/>
</dbReference>
<dbReference type="Gene3D" id="3.40.190.10">
    <property type="entry name" value="Periplasmic binding protein-like II"/>
    <property type="match status" value="1"/>
</dbReference>
<dbReference type="CDD" id="cd08504">
    <property type="entry name" value="PBP2_OppA"/>
    <property type="match status" value="1"/>
</dbReference>
<dbReference type="STRING" id="1266370.NITGR_410004"/>
<dbReference type="FunCoup" id="M1YZY1">
    <property type="interactions" value="152"/>
</dbReference>
<evidence type="ECO:0000259" key="6">
    <source>
        <dbReference type="Pfam" id="PF00496"/>
    </source>
</evidence>
<evidence type="ECO:0000256" key="4">
    <source>
        <dbReference type="ARBA" id="ARBA00022729"/>
    </source>
</evidence>
<dbReference type="PANTHER" id="PTHR30290">
    <property type="entry name" value="PERIPLASMIC BINDING COMPONENT OF ABC TRANSPORTER"/>
    <property type="match status" value="1"/>
</dbReference>
<feature type="signal peptide" evidence="5">
    <location>
        <begin position="1"/>
        <end position="21"/>
    </location>
</feature>
<dbReference type="AlphaFoldDB" id="M1YZY1"/>
<feature type="chain" id="PRO_5004019804" evidence="5">
    <location>
        <begin position="22"/>
        <end position="536"/>
    </location>
</feature>
<evidence type="ECO:0000256" key="1">
    <source>
        <dbReference type="ARBA" id="ARBA00004196"/>
    </source>
</evidence>
<dbReference type="PANTHER" id="PTHR30290:SF10">
    <property type="entry name" value="PERIPLASMIC OLIGOPEPTIDE-BINDING PROTEIN-RELATED"/>
    <property type="match status" value="1"/>
</dbReference>
<dbReference type="Gene3D" id="3.90.76.10">
    <property type="entry name" value="Dipeptide-binding Protein, Domain 1"/>
    <property type="match status" value="1"/>
</dbReference>
<evidence type="ECO:0000313" key="8">
    <source>
        <dbReference type="Proteomes" id="UP000011704"/>
    </source>
</evidence>
<gene>
    <name evidence="7" type="ORF">NITGR_410004</name>
</gene>
<comment type="similarity">
    <text evidence="2">Belongs to the bacterial solute-binding protein 5 family.</text>
</comment>